<dbReference type="Proteomes" id="UP000326198">
    <property type="component" value="Unassembled WGS sequence"/>
</dbReference>
<organism evidence="2 3">
    <name type="scientific">Aspergillus bertholletiae</name>
    <dbReference type="NCBI Taxonomy" id="1226010"/>
    <lineage>
        <taxon>Eukaryota</taxon>
        <taxon>Fungi</taxon>
        <taxon>Dikarya</taxon>
        <taxon>Ascomycota</taxon>
        <taxon>Pezizomycotina</taxon>
        <taxon>Eurotiomycetes</taxon>
        <taxon>Eurotiomycetidae</taxon>
        <taxon>Eurotiales</taxon>
        <taxon>Aspergillaceae</taxon>
        <taxon>Aspergillus</taxon>
        <taxon>Aspergillus subgen. Circumdati</taxon>
    </lineage>
</organism>
<reference evidence="2 3" key="1">
    <citation type="submission" date="2019-04" db="EMBL/GenBank/DDBJ databases">
        <title>Friends and foes A comparative genomics studyof 23 Aspergillus species from section Flavi.</title>
        <authorList>
            <consortium name="DOE Joint Genome Institute"/>
            <person name="Kjaerbolling I."/>
            <person name="Vesth T."/>
            <person name="Frisvad J.C."/>
            <person name="Nybo J.L."/>
            <person name="Theobald S."/>
            <person name="Kildgaard S."/>
            <person name="Isbrandt T."/>
            <person name="Kuo A."/>
            <person name="Sato A."/>
            <person name="Lyhne E.K."/>
            <person name="Kogle M.E."/>
            <person name="Wiebenga A."/>
            <person name="Kun R.S."/>
            <person name="Lubbers R.J."/>
            <person name="Makela M.R."/>
            <person name="Barry K."/>
            <person name="Chovatia M."/>
            <person name="Clum A."/>
            <person name="Daum C."/>
            <person name="Haridas S."/>
            <person name="He G."/>
            <person name="LaButti K."/>
            <person name="Lipzen A."/>
            <person name="Mondo S."/>
            <person name="Riley R."/>
            <person name="Salamov A."/>
            <person name="Simmons B.A."/>
            <person name="Magnuson J.K."/>
            <person name="Henrissat B."/>
            <person name="Mortensen U.H."/>
            <person name="Larsen T.O."/>
            <person name="Devries R.P."/>
            <person name="Grigoriev I.V."/>
            <person name="Machida M."/>
            <person name="Baker S.E."/>
            <person name="Andersen M.R."/>
        </authorList>
    </citation>
    <scope>NUCLEOTIDE SEQUENCE [LARGE SCALE GENOMIC DNA]</scope>
    <source>
        <strain evidence="2 3">IBT 29228</strain>
    </source>
</reference>
<evidence type="ECO:0000313" key="3">
    <source>
        <dbReference type="Proteomes" id="UP000326198"/>
    </source>
</evidence>
<keyword evidence="1" id="KW-0472">Membrane</keyword>
<dbReference type="AlphaFoldDB" id="A0A5N7AVX7"/>
<name>A0A5N7AVX7_9EURO</name>
<gene>
    <name evidence="2" type="ORF">BDV26DRAFT_270834</name>
</gene>
<keyword evidence="1" id="KW-0812">Transmembrane</keyword>
<feature type="transmembrane region" description="Helical" evidence="1">
    <location>
        <begin position="16"/>
        <end position="36"/>
    </location>
</feature>
<dbReference type="EMBL" id="ML736297">
    <property type="protein sequence ID" value="KAE8374004.1"/>
    <property type="molecule type" value="Genomic_DNA"/>
</dbReference>
<sequence length="66" mass="7735">MTRTDTGGSNVQSIPFFHRVFFVFFLSFSVLVFFLVPVKAYHSTKITNWHLVAPRTNQQFLFYSIT</sequence>
<keyword evidence="3" id="KW-1185">Reference proteome</keyword>
<keyword evidence="1" id="KW-1133">Transmembrane helix</keyword>
<evidence type="ECO:0000256" key="1">
    <source>
        <dbReference type="SAM" id="Phobius"/>
    </source>
</evidence>
<proteinExistence type="predicted"/>
<evidence type="ECO:0000313" key="2">
    <source>
        <dbReference type="EMBL" id="KAE8374004.1"/>
    </source>
</evidence>
<protein>
    <submittedName>
        <fullName evidence="2">Uncharacterized protein</fullName>
    </submittedName>
</protein>
<accession>A0A5N7AVX7</accession>